<dbReference type="RefSeq" id="WP_009394964.1">
    <property type="nucleotide sequence ID" value="NZ_AMWJ02000002.1"/>
</dbReference>
<evidence type="ECO:0000313" key="2">
    <source>
        <dbReference type="Proteomes" id="UP000010448"/>
    </source>
</evidence>
<dbReference type="AlphaFoldDB" id="L1M6E2"/>
<accession>L1M6E2</accession>
<reference evidence="1 2" key="1">
    <citation type="journal article" date="2013" name="Genome Announc.">
        <title>Genome Sequence of Naphthalene-Degrading Soil Bacterium Pseudomonas putida CSV86.</title>
        <authorList>
            <person name="Phale P.S."/>
            <person name="Paliwal V."/>
            <person name="Raju S.C."/>
            <person name="Modak A."/>
            <person name="Purohit H.J."/>
        </authorList>
    </citation>
    <scope>NUCLEOTIDE SEQUENCE [LARGE SCALE GENOMIC DNA]</scope>
    <source>
        <strain evidence="1 2">CSV86</strain>
    </source>
</reference>
<proteinExistence type="predicted"/>
<dbReference type="EMBL" id="AMWJ02000002">
    <property type="protein sequence ID" value="NNJ16726.1"/>
    <property type="molecule type" value="Genomic_DNA"/>
</dbReference>
<evidence type="ECO:0000313" key="1">
    <source>
        <dbReference type="EMBL" id="NNJ16726.1"/>
    </source>
</evidence>
<protein>
    <submittedName>
        <fullName evidence="1">Uncharacterized protein</fullName>
    </submittedName>
</protein>
<dbReference type="OrthoDB" id="6977864at2"/>
<organism evidence="1 2">
    <name type="scientific">Pseudomonas bharatica CSV86</name>
    <dbReference type="NCBI Taxonomy" id="1005395"/>
    <lineage>
        <taxon>Bacteria</taxon>
        <taxon>Pseudomonadati</taxon>
        <taxon>Pseudomonadota</taxon>
        <taxon>Gammaproteobacteria</taxon>
        <taxon>Pseudomonadales</taxon>
        <taxon>Pseudomonadaceae</taxon>
        <taxon>Pseudomonas</taxon>
        <taxon>Pseudomonas bharatica</taxon>
    </lineage>
</organism>
<comment type="caution">
    <text evidence="1">The sequence shown here is derived from an EMBL/GenBank/DDBJ whole genome shotgun (WGS) entry which is preliminary data.</text>
</comment>
<sequence length="67" mass="7167">MNQLEAPRTLEAVASQAAKELGAVLAIGYALTASDLPIIRRRLDEVIQATNAAIQACEQSNSQKTDK</sequence>
<gene>
    <name evidence="1" type="ORF">CSV86_016690</name>
</gene>
<name>L1M6E2_9PSED</name>
<dbReference type="Proteomes" id="UP000010448">
    <property type="component" value="Unassembled WGS sequence"/>
</dbReference>
<keyword evidence="2" id="KW-1185">Reference proteome</keyword>